<evidence type="ECO:0000256" key="3">
    <source>
        <dbReference type="ARBA" id="ARBA00023027"/>
    </source>
</evidence>
<dbReference type="InterPro" id="IPR000683">
    <property type="entry name" value="Gfo/Idh/MocA-like_OxRdtase_N"/>
</dbReference>
<dbReference type="Gene3D" id="3.40.50.720">
    <property type="entry name" value="NAD(P)-binding Rossmann-like Domain"/>
    <property type="match status" value="1"/>
</dbReference>
<dbReference type="Pfam" id="PF22725">
    <property type="entry name" value="GFO_IDH_MocA_C3"/>
    <property type="match status" value="1"/>
</dbReference>
<dbReference type="Proteomes" id="UP000193711">
    <property type="component" value="Unassembled WGS sequence"/>
</dbReference>
<dbReference type="GO" id="GO:0016491">
    <property type="term" value="F:oxidoreductase activity"/>
    <property type="evidence" value="ECO:0007669"/>
    <property type="project" value="UniProtKB-KW"/>
</dbReference>
<evidence type="ECO:0000256" key="1">
    <source>
        <dbReference type="ARBA" id="ARBA00010928"/>
    </source>
</evidence>
<dbReference type="SUPFAM" id="SSF55347">
    <property type="entry name" value="Glyceraldehyde-3-phosphate dehydrogenase-like, C-terminal domain"/>
    <property type="match status" value="1"/>
</dbReference>
<comment type="similarity">
    <text evidence="1">Belongs to the Gfo/Idh/MocA family.</text>
</comment>
<keyword evidence="7" id="KW-1185">Reference proteome</keyword>
<evidence type="ECO:0000313" key="7">
    <source>
        <dbReference type="Proteomes" id="UP000193711"/>
    </source>
</evidence>
<dbReference type="InterPro" id="IPR051317">
    <property type="entry name" value="Gfo/Idh/MocA_oxidoreduct"/>
</dbReference>
<evidence type="ECO:0000259" key="4">
    <source>
        <dbReference type="Pfam" id="PF01408"/>
    </source>
</evidence>
<evidence type="ECO:0000313" key="6">
    <source>
        <dbReference type="EMBL" id="SMH48990.1"/>
    </source>
</evidence>
<dbReference type="PANTHER" id="PTHR43708:SF5">
    <property type="entry name" value="CONSERVED EXPRESSED OXIDOREDUCTASE (EUROFUNG)-RELATED"/>
    <property type="match status" value="1"/>
</dbReference>
<dbReference type="SUPFAM" id="SSF51735">
    <property type="entry name" value="NAD(P)-binding Rossmann-fold domains"/>
    <property type="match status" value="1"/>
</dbReference>
<organism evidence="6 7">
    <name type="scientific">Rathayibacter oskolensis</name>
    <dbReference type="NCBI Taxonomy" id="1891671"/>
    <lineage>
        <taxon>Bacteria</taxon>
        <taxon>Bacillati</taxon>
        <taxon>Actinomycetota</taxon>
        <taxon>Actinomycetes</taxon>
        <taxon>Micrococcales</taxon>
        <taxon>Microbacteriaceae</taxon>
        <taxon>Rathayibacter</taxon>
    </lineage>
</organism>
<evidence type="ECO:0000256" key="2">
    <source>
        <dbReference type="ARBA" id="ARBA00023002"/>
    </source>
</evidence>
<evidence type="ECO:0000259" key="5">
    <source>
        <dbReference type="Pfam" id="PF22725"/>
    </source>
</evidence>
<dbReference type="InterPro" id="IPR036291">
    <property type="entry name" value="NAD(P)-bd_dom_sf"/>
</dbReference>
<accession>A0A1X7PEZ8</accession>
<reference evidence="7" key="1">
    <citation type="submission" date="2017-04" db="EMBL/GenBank/DDBJ databases">
        <authorList>
            <person name="Varghese N."/>
            <person name="Submissions S."/>
        </authorList>
    </citation>
    <scope>NUCLEOTIDE SEQUENCE [LARGE SCALE GENOMIC DNA]</scope>
    <source>
        <strain evidence="7">VKM Ac-2121</strain>
    </source>
</reference>
<dbReference type="RefSeq" id="WP_085477581.1">
    <property type="nucleotide sequence ID" value="NZ_FXBM01000003.1"/>
</dbReference>
<feature type="domain" description="Gfo/Idh/MocA-like oxidoreductase N-terminal" evidence="4">
    <location>
        <begin position="22"/>
        <end position="136"/>
    </location>
</feature>
<dbReference type="GO" id="GO:0000166">
    <property type="term" value="F:nucleotide binding"/>
    <property type="evidence" value="ECO:0007669"/>
    <property type="project" value="InterPro"/>
</dbReference>
<dbReference type="EMBL" id="FXBM01000003">
    <property type="protein sequence ID" value="SMH48990.1"/>
    <property type="molecule type" value="Genomic_DNA"/>
</dbReference>
<sequence>MTSARIGTAPTAVAPISTAPITTALIGAGNSGGHYHLPALLRNRGLALRLVATASGRVGPALPDQVDVVRGWEDAVTAAGIELVVVATPHHLHHRIAAAALASGKHVLVDKPFTLTSAEAVDLTRTAEERGLVLAVFQQRRFEADYAVLRGLVRGGAIGEVWRVVAARSHQGRYLTSTPGAPHVGATPLEWAHRRAAGGGVARVIGPHPLDQVLRLIEEPVESVTARARVEPGDEVESWIAVDLGFGSGVTATVEVFRRSWAAPPRFTVFGSAGTAVADDGTRVVVTTRDGRRVVDGLEPPGRLGDEVYVDLVDAIRGGGEPRVGLAEAVEVVEIVQRADDVLVAEGILAPLVSSV</sequence>
<dbReference type="STRING" id="1891671.SAMN06295885_3172"/>
<dbReference type="Pfam" id="PF01408">
    <property type="entry name" value="GFO_IDH_MocA"/>
    <property type="match status" value="1"/>
</dbReference>
<proteinExistence type="inferred from homology"/>
<dbReference type="OrthoDB" id="256869at2"/>
<gene>
    <name evidence="6" type="ORF">SAMN06295885_3172</name>
</gene>
<dbReference type="Gene3D" id="3.30.360.10">
    <property type="entry name" value="Dihydrodipicolinate Reductase, domain 2"/>
    <property type="match status" value="1"/>
</dbReference>
<protein>
    <submittedName>
        <fullName evidence="6">Predicted dehydrogenase</fullName>
    </submittedName>
</protein>
<feature type="domain" description="GFO/IDH/MocA-like oxidoreductase" evidence="5">
    <location>
        <begin position="148"/>
        <end position="276"/>
    </location>
</feature>
<dbReference type="PANTHER" id="PTHR43708">
    <property type="entry name" value="CONSERVED EXPRESSED OXIDOREDUCTASE (EUROFUNG)"/>
    <property type="match status" value="1"/>
</dbReference>
<keyword evidence="2" id="KW-0560">Oxidoreductase</keyword>
<dbReference type="AlphaFoldDB" id="A0A1X7PEZ8"/>
<dbReference type="InterPro" id="IPR055170">
    <property type="entry name" value="GFO_IDH_MocA-like_dom"/>
</dbReference>
<keyword evidence="3" id="KW-0520">NAD</keyword>
<name>A0A1X7PEZ8_9MICO</name>